<gene>
    <name evidence="1" type="ORF">SPARVUS_LOCUS11502356</name>
</gene>
<proteinExistence type="predicted"/>
<keyword evidence="2" id="KW-1185">Reference proteome</keyword>
<evidence type="ECO:0000313" key="2">
    <source>
        <dbReference type="Proteomes" id="UP001162483"/>
    </source>
</evidence>
<dbReference type="Proteomes" id="UP001162483">
    <property type="component" value="Unassembled WGS sequence"/>
</dbReference>
<reference evidence="1" key="1">
    <citation type="submission" date="2023-05" db="EMBL/GenBank/DDBJ databases">
        <authorList>
            <person name="Stuckert A."/>
        </authorList>
    </citation>
    <scope>NUCLEOTIDE SEQUENCE</scope>
</reference>
<protein>
    <submittedName>
        <fullName evidence="1">Uncharacterized protein</fullName>
    </submittedName>
</protein>
<sequence length="48" mass="5125">MGTDRQHWRALIGGINALMISVDVPSEECRLTALLSSCTARSAVIGHS</sequence>
<evidence type="ECO:0000313" key="1">
    <source>
        <dbReference type="EMBL" id="CAI9593169.1"/>
    </source>
</evidence>
<comment type="caution">
    <text evidence="1">The sequence shown here is derived from an EMBL/GenBank/DDBJ whole genome shotgun (WGS) entry which is preliminary data.</text>
</comment>
<name>A0ABN9F804_9NEOB</name>
<organism evidence="1 2">
    <name type="scientific">Staurois parvus</name>
    <dbReference type="NCBI Taxonomy" id="386267"/>
    <lineage>
        <taxon>Eukaryota</taxon>
        <taxon>Metazoa</taxon>
        <taxon>Chordata</taxon>
        <taxon>Craniata</taxon>
        <taxon>Vertebrata</taxon>
        <taxon>Euteleostomi</taxon>
        <taxon>Amphibia</taxon>
        <taxon>Batrachia</taxon>
        <taxon>Anura</taxon>
        <taxon>Neobatrachia</taxon>
        <taxon>Ranoidea</taxon>
        <taxon>Ranidae</taxon>
        <taxon>Staurois</taxon>
    </lineage>
</organism>
<accession>A0ABN9F804</accession>
<dbReference type="EMBL" id="CATNWA010016493">
    <property type="protein sequence ID" value="CAI9593169.1"/>
    <property type="molecule type" value="Genomic_DNA"/>
</dbReference>